<feature type="region of interest" description="Disordered" evidence="1">
    <location>
        <begin position="256"/>
        <end position="303"/>
    </location>
</feature>
<reference evidence="2" key="2">
    <citation type="submission" date="2021-03" db="UniProtKB">
        <authorList>
            <consortium name="EnsemblPlants"/>
        </authorList>
    </citation>
    <scope>IDENTIFICATION</scope>
</reference>
<evidence type="ECO:0008006" key="4">
    <source>
        <dbReference type="Google" id="ProtNLM"/>
    </source>
</evidence>
<dbReference type="AlphaFoldDB" id="A0A803PQM0"/>
<organism evidence="2 3">
    <name type="scientific">Cannabis sativa</name>
    <name type="common">Hemp</name>
    <name type="synonym">Marijuana</name>
    <dbReference type="NCBI Taxonomy" id="3483"/>
    <lineage>
        <taxon>Eukaryota</taxon>
        <taxon>Viridiplantae</taxon>
        <taxon>Streptophyta</taxon>
        <taxon>Embryophyta</taxon>
        <taxon>Tracheophyta</taxon>
        <taxon>Spermatophyta</taxon>
        <taxon>Magnoliopsida</taxon>
        <taxon>eudicotyledons</taxon>
        <taxon>Gunneridae</taxon>
        <taxon>Pentapetalae</taxon>
        <taxon>rosids</taxon>
        <taxon>fabids</taxon>
        <taxon>Rosales</taxon>
        <taxon>Cannabaceae</taxon>
        <taxon>Cannabis</taxon>
    </lineage>
</organism>
<dbReference type="Gramene" id="evm.model.05.488">
    <property type="protein sequence ID" value="cds.evm.model.05.488"/>
    <property type="gene ID" value="evm.TU.05.488"/>
</dbReference>
<dbReference type="PANTHER" id="PTHR31286">
    <property type="entry name" value="GLYCINE-RICH CELL WALL STRUCTURAL PROTEIN 1.8-LIKE"/>
    <property type="match status" value="1"/>
</dbReference>
<dbReference type="EMBL" id="UZAU01000426">
    <property type="status" value="NOT_ANNOTATED_CDS"/>
    <property type="molecule type" value="Genomic_DNA"/>
</dbReference>
<dbReference type="EnsemblPlants" id="evm.model.05.488">
    <property type="protein sequence ID" value="cds.evm.model.05.488"/>
    <property type="gene ID" value="evm.TU.05.488"/>
</dbReference>
<name>A0A803PQM0_CANSA</name>
<keyword evidence="3" id="KW-1185">Reference proteome</keyword>
<dbReference type="InterPro" id="IPR040256">
    <property type="entry name" value="At4g02000-like"/>
</dbReference>
<proteinExistence type="predicted"/>
<evidence type="ECO:0000313" key="2">
    <source>
        <dbReference type="EnsemblPlants" id="cds.evm.model.05.488"/>
    </source>
</evidence>
<evidence type="ECO:0000313" key="3">
    <source>
        <dbReference type="Proteomes" id="UP000596661"/>
    </source>
</evidence>
<feature type="compositionally biased region" description="Basic and acidic residues" evidence="1">
    <location>
        <begin position="261"/>
        <end position="276"/>
    </location>
</feature>
<accession>A0A803PQM0</accession>
<dbReference type="Proteomes" id="UP000596661">
    <property type="component" value="Chromosome 5"/>
</dbReference>
<dbReference type="PANTHER" id="PTHR31286:SF165">
    <property type="entry name" value="DUF4283 DOMAIN-CONTAINING PROTEIN"/>
    <property type="match status" value="1"/>
</dbReference>
<sequence>MAKKKRVIRKPVSTSMVIIRADEELPSILEESTKQIIGEEFYDSIDILENEIRLEIESGNIVRFPKMVSWAEEVDKKIINQMRVNCGANSRLIRGVEKIVRMHLGFTLVKLRDEVTRDIVLEAGVIHFDKKPVILRHLTAEMDSTQLVNSVLVWIRLNGLGLQYWGKKNLNALVSTIGKPIMIDKVTQERSMVKFARVLVDMEISEEPPKIISFNNERKQLVEQQVEYEWIPSKCSACENLGHIVANCNKERPVVWKRKQPRDNKAKQEKKKEQQNHDAGIVIEKNFPGDTGASTEALEGKLDQEEVNSALEKPDGRDSGNSNTWITLKRRGQKMNLNSKVEAPKTVSNNGYVALQGVVDEVPDRIKDWLGQIHWPTSLSDLTSAWSPKSGDQCCDCSNFVSDLKK</sequence>
<evidence type="ECO:0000256" key="1">
    <source>
        <dbReference type="SAM" id="MobiDB-lite"/>
    </source>
</evidence>
<protein>
    <recommendedName>
        <fullName evidence="4">DUF4283 domain-containing protein</fullName>
    </recommendedName>
</protein>
<reference evidence="2" key="1">
    <citation type="submission" date="2018-11" db="EMBL/GenBank/DDBJ databases">
        <authorList>
            <person name="Grassa J C."/>
        </authorList>
    </citation>
    <scope>NUCLEOTIDE SEQUENCE [LARGE SCALE GENOMIC DNA]</scope>
</reference>